<dbReference type="Gene3D" id="2.60.40.1120">
    <property type="entry name" value="Carboxypeptidase-like, regulatory domain"/>
    <property type="match status" value="1"/>
</dbReference>
<dbReference type="Pfam" id="PF13715">
    <property type="entry name" value="CarbopepD_reg_2"/>
    <property type="match status" value="1"/>
</dbReference>
<accession>A0ABP3Y7Z8</accession>
<dbReference type="InterPro" id="IPR043741">
    <property type="entry name" value="DUF5686"/>
</dbReference>
<keyword evidence="2" id="KW-1185">Reference proteome</keyword>
<gene>
    <name evidence="1" type="ORF">GCM10009118_31530</name>
</gene>
<evidence type="ECO:0000313" key="2">
    <source>
        <dbReference type="Proteomes" id="UP001501126"/>
    </source>
</evidence>
<protein>
    <submittedName>
        <fullName evidence="1">DUF5686 family protein</fullName>
    </submittedName>
</protein>
<dbReference type="Proteomes" id="UP001501126">
    <property type="component" value="Unassembled WGS sequence"/>
</dbReference>
<dbReference type="Pfam" id="PF18939">
    <property type="entry name" value="DUF5686"/>
    <property type="match status" value="1"/>
</dbReference>
<sequence length="817" mass="95037">MRRILHLFVWFLPIFSIAQKTVVSGVITDAETGERLPFVNLKFQDTKSGGTTNLEGEFLIESYYATDTLEISFVGYELTKVPVDVGKTQEIQIALQPTSGMLNDIIVEAPDELPSERLMRLVVRNKPINNREKLDAYQYETYNKIQLDLNNIGDGFDDRKFVQKLGEVLDYLDSNKQGKYLPMILSESVSRYYFKKNPKRKKEIMDATHITGVENLEVSQFMGEMYQDINVYDNLIFLFGKQFISPLNNSYKLFYKYYLADSAFIDNQWCYKLTFTPKRKGDLTFEGEMWIHDTTYAVKTITGDISPWANLNYVRGMRFEQEFDQVEPEVWMLTRERVIVDFQLLRKSKIYGFYGRKTTMRKDFVINQPYDDEFYSSDSRVEVAYDAKEKDQSYWRDHRHEPLSEDEKGVIKMVDTLAYNPTFRFLQNAGYMLTTGHYRLGLIEVGNLYNLISYNEVEGIRNEISVRTSNKFSKRIELAGRLAYGWSDQQIKYGVGMRYNITPKKRGMLAVYYRNDIEQLGMSPNAKEVGATFGTLLRTGPLDKLTSVKKTGVNLEKDIGKDLILYGGFEWKSYTPLGIADYKRYDNEGTVRDIENIKASEFTIKLRWGKNEEFISGQFDRISLGSRFPILSLQAIFGVKDLFNSDYNYQKIEFQLSHKARLGFFGAIHYDIQAGHVFGRAAYPFLKVHPGNQSYWLQTEAFNNMSFFEFVSDRYVSLMAEHHWNGLLFDRIPGIRKLKWRMVTAVRGVAGDLGNRHLSEMILPDVTHSLNWKPYVEVGAGIENIFNYLRIEFTWRLTHRVPGVNNFGIRARLNFDF</sequence>
<reference evidence="2" key="1">
    <citation type="journal article" date="2019" name="Int. J. Syst. Evol. Microbiol.">
        <title>The Global Catalogue of Microorganisms (GCM) 10K type strain sequencing project: providing services to taxonomists for standard genome sequencing and annotation.</title>
        <authorList>
            <consortium name="The Broad Institute Genomics Platform"/>
            <consortium name="The Broad Institute Genome Sequencing Center for Infectious Disease"/>
            <person name="Wu L."/>
            <person name="Ma J."/>
        </authorList>
    </citation>
    <scope>NUCLEOTIDE SEQUENCE [LARGE SCALE GENOMIC DNA]</scope>
    <source>
        <strain evidence="2">JCM 16083</strain>
    </source>
</reference>
<evidence type="ECO:0000313" key="1">
    <source>
        <dbReference type="EMBL" id="GAA0876743.1"/>
    </source>
</evidence>
<comment type="caution">
    <text evidence="1">The sequence shown here is derived from an EMBL/GenBank/DDBJ whole genome shotgun (WGS) entry which is preliminary data.</text>
</comment>
<dbReference type="SUPFAM" id="SSF49464">
    <property type="entry name" value="Carboxypeptidase regulatory domain-like"/>
    <property type="match status" value="1"/>
</dbReference>
<proteinExistence type="predicted"/>
<dbReference type="InterPro" id="IPR008969">
    <property type="entry name" value="CarboxyPept-like_regulatory"/>
</dbReference>
<name>A0ABP3Y7Z8_9FLAO</name>
<organism evidence="1 2">
    <name type="scientific">Wandonia haliotis</name>
    <dbReference type="NCBI Taxonomy" id="574963"/>
    <lineage>
        <taxon>Bacteria</taxon>
        <taxon>Pseudomonadati</taxon>
        <taxon>Bacteroidota</taxon>
        <taxon>Flavobacteriia</taxon>
        <taxon>Flavobacteriales</taxon>
        <taxon>Crocinitomicaceae</taxon>
        <taxon>Wandonia</taxon>
    </lineage>
</organism>
<dbReference type="RefSeq" id="WP_343790218.1">
    <property type="nucleotide sequence ID" value="NZ_BAAAFH010000022.1"/>
</dbReference>
<dbReference type="EMBL" id="BAAAFH010000022">
    <property type="protein sequence ID" value="GAA0876743.1"/>
    <property type="molecule type" value="Genomic_DNA"/>
</dbReference>